<keyword evidence="13" id="KW-1185">Reference proteome</keyword>
<keyword evidence="7" id="KW-0805">Transcription regulation</keyword>
<dbReference type="GO" id="GO:0006325">
    <property type="term" value="P:chromatin organization"/>
    <property type="evidence" value="ECO:0007669"/>
    <property type="project" value="UniProtKB-KW"/>
</dbReference>
<dbReference type="VEuPathDB" id="FungiDB:PYU1_G000390"/>
<protein>
    <recommendedName>
        <fullName evidence="11">JmjC domain-containing protein</fullName>
    </recommendedName>
</protein>
<reference evidence="13" key="2">
    <citation type="submission" date="2010-04" db="EMBL/GenBank/DDBJ databases">
        <authorList>
            <person name="Buell R."/>
            <person name="Hamilton J."/>
            <person name="Hostetler J."/>
        </authorList>
    </citation>
    <scope>NUCLEOTIDE SEQUENCE [LARGE SCALE GENOMIC DNA]</scope>
    <source>
        <strain evidence="13">DAOM:BR144</strain>
    </source>
</reference>
<evidence type="ECO:0000256" key="10">
    <source>
        <dbReference type="SAM" id="MobiDB-lite"/>
    </source>
</evidence>
<keyword evidence="9" id="KW-0539">Nucleus</keyword>
<evidence type="ECO:0000313" key="12">
    <source>
        <dbReference type="EnsemblProtists" id="PYU1_T000390"/>
    </source>
</evidence>
<feature type="region of interest" description="Disordered" evidence="10">
    <location>
        <begin position="1"/>
        <end position="37"/>
    </location>
</feature>
<comment type="subcellular location">
    <subcellularLocation>
        <location evidence="1">Nucleus</location>
    </subcellularLocation>
</comment>
<reference evidence="13" key="1">
    <citation type="journal article" date="2010" name="Genome Biol.">
        <title>Genome sequence of the necrotrophic plant pathogen Pythium ultimum reveals original pathogenicity mechanisms and effector repertoire.</title>
        <authorList>
            <person name="Levesque C.A."/>
            <person name="Brouwer H."/>
            <person name="Cano L."/>
            <person name="Hamilton J.P."/>
            <person name="Holt C."/>
            <person name="Huitema E."/>
            <person name="Raffaele S."/>
            <person name="Robideau G.P."/>
            <person name="Thines M."/>
            <person name="Win J."/>
            <person name="Zerillo M.M."/>
            <person name="Beakes G.W."/>
            <person name="Boore J.L."/>
            <person name="Busam D."/>
            <person name="Dumas B."/>
            <person name="Ferriera S."/>
            <person name="Fuerstenberg S.I."/>
            <person name="Gachon C.M."/>
            <person name="Gaulin E."/>
            <person name="Govers F."/>
            <person name="Grenville-Briggs L."/>
            <person name="Horner N."/>
            <person name="Hostetler J."/>
            <person name="Jiang R.H."/>
            <person name="Johnson J."/>
            <person name="Krajaejun T."/>
            <person name="Lin H."/>
            <person name="Meijer H.J."/>
            <person name="Moore B."/>
            <person name="Morris P."/>
            <person name="Phuntmart V."/>
            <person name="Puiu D."/>
            <person name="Shetty J."/>
            <person name="Stajich J.E."/>
            <person name="Tripathy S."/>
            <person name="Wawra S."/>
            <person name="van West P."/>
            <person name="Whitty B.R."/>
            <person name="Coutinho P.M."/>
            <person name="Henrissat B."/>
            <person name="Martin F."/>
            <person name="Thomas P.D."/>
            <person name="Tyler B.M."/>
            <person name="De Vries R.P."/>
            <person name="Kamoun S."/>
            <person name="Yandell M."/>
            <person name="Tisserat N."/>
            <person name="Buell C.R."/>
        </authorList>
    </citation>
    <scope>NUCLEOTIDE SEQUENCE</scope>
    <source>
        <strain evidence="13">DAOM:BR144</strain>
    </source>
</reference>
<evidence type="ECO:0000256" key="7">
    <source>
        <dbReference type="ARBA" id="ARBA00023015"/>
    </source>
</evidence>
<dbReference type="SMART" id="SM00558">
    <property type="entry name" value="JmjC"/>
    <property type="match status" value="1"/>
</dbReference>
<dbReference type="GO" id="GO:0051213">
    <property type="term" value="F:dioxygenase activity"/>
    <property type="evidence" value="ECO:0007669"/>
    <property type="project" value="UniProtKB-KW"/>
</dbReference>
<dbReference type="SUPFAM" id="SSF51197">
    <property type="entry name" value="Clavaminate synthase-like"/>
    <property type="match status" value="1"/>
</dbReference>
<dbReference type="InterPro" id="IPR041070">
    <property type="entry name" value="JHD"/>
</dbReference>
<dbReference type="GO" id="GO:0046872">
    <property type="term" value="F:metal ion binding"/>
    <property type="evidence" value="ECO:0007669"/>
    <property type="project" value="UniProtKB-KW"/>
</dbReference>
<evidence type="ECO:0000256" key="1">
    <source>
        <dbReference type="ARBA" id="ARBA00004123"/>
    </source>
</evidence>
<evidence type="ECO:0000256" key="8">
    <source>
        <dbReference type="ARBA" id="ARBA00023163"/>
    </source>
</evidence>
<evidence type="ECO:0000259" key="11">
    <source>
        <dbReference type="PROSITE" id="PS51184"/>
    </source>
</evidence>
<keyword evidence="3" id="KW-0156">Chromatin regulator</keyword>
<name>K3W5Z9_GLOUD</name>
<reference evidence="12" key="3">
    <citation type="submission" date="2015-02" db="UniProtKB">
        <authorList>
            <consortium name="EnsemblProtists"/>
        </authorList>
    </citation>
    <scope>IDENTIFICATION</scope>
    <source>
        <strain evidence="12">DAOM BR144</strain>
    </source>
</reference>
<dbReference type="STRING" id="431595.K3W5Z9"/>
<dbReference type="GO" id="GO:0005634">
    <property type="term" value="C:nucleus"/>
    <property type="evidence" value="ECO:0007669"/>
    <property type="project" value="UniProtKB-SubCell"/>
</dbReference>
<dbReference type="eggNOG" id="KOG1633">
    <property type="taxonomic scope" value="Eukaryota"/>
</dbReference>
<dbReference type="InterPro" id="IPR003347">
    <property type="entry name" value="JmjC_dom"/>
</dbReference>
<keyword evidence="4" id="KW-0223">Dioxygenase</keyword>
<dbReference type="Gene3D" id="2.60.120.650">
    <property type="entry name" value="Cupin"/>
    <property type="match status" value="1"/>
</dbReference>
<evidence type="ECO:0000256" key="5">
    <source>
        <dbReference type="ARBA" id="ARBA00023002"/>
    </source>
</evidence>
<dbReference type="InParanoid" id="K3W5Z9"/>
<dbReference type="PANTHER" id="PTHR23123">
    <property type="entry name" value="PHD/F-BOX CONTAINING PROTEIN"/>
    <property type="match status" value="1"/>
</dbReference>
<evidence type="ECO:0000256" key="6">
    <source>
        <dbReference type="ARBA" id="ARBA00023004"/>
    </source>
</evidence>
<evidence type="ECO:0000256" key="9">
    <source>
        <dbReference type="ARBA" id="ARBA00023242"/>
    </source>
</evidence>
<dbReference type="EMBL" id="GL376636">
    <property type="status" value="NOT_ANNOTATED_CDS"/>
    <property type="molecule type" value="Genomic_DNA"/>
</dbReference>
<dbReference type="EnsemblProtists" id="PYU1_T000390">
    <property type="protein sequence ID" value="PYU1_T000390"/>
    <property type="gene ID" value="PYU1_G000390"/>
</dbReference>
<evidence type="ECO:0000256" key="2">
    <source>
        <dbReference type="ARBA" id="ARBA00022723"/>
    </source>
</evidence>
<evidence type="ECO:0000313" key="13">
    <source>
        <dbReference type="Proteomes" id="UP000019132"/>
    </source>
</evidence>
<accession>K3W5Z9</accession>
<feature type="domain" description="JmjC" evidence="11">
    <location>
        <begin position="185"/>
        <end position="345"/>
    </location>
</feature>
<organism evidence="12 13">
    <name type="scientific">Globisporangium ultimum (strain ATCC 200006 / CBS 805.95 / DAOM BR144)</name>
    <name type="common">Pythium ultimum</name>
    <dbReference type="NCBI Taxonomy" id="431595"/>
    <lineage>
        <taxon>Eukaryota</taxon>
        <taxon>Sar</taxon>
        <taxon>Stramenopiles</taxon>
        <taxon>Oomycota</taxon>
        <taxon>Peronosporomycetes</taxon>
        <taxon>Pythiales</taxon>
        <taxon>Pythiaceae</taxon>
        <taxon>Globisporangium</taxon>
    </lineage>
</organism>
<dbReference type="HOGENOM" id="CLU_003540_6_3_1"/>
<dbReference type="AlphaFoldDB" id="K3W5Z9"/>
<keyword evidence="5" id="KW-0560">Oxidoreductase</keyword>
<sequence length="408" mass="46550">MASRSAESRTPCVDVRMNGADRESASDSTSGDDDDDEEFLQTVAAAVKVPLRKKFQEETSTDWRTRMQERLQALKEKAQGSEAEESVVYVVPEGNVVERDYFMENGFQKPIVASSPEQVGLQVPGPGMSLDELEKHIGSERPIRAIDVASQLELAEDWKLKEWVEFFSEPAHERKRILNLLSLECGSTKLARVVRPPTVVKEIGWVEALWPRATKADRARMPRVQLYTLMSCAESYTDFHVDFCGSSVWYHLYQGRKIFLLIPPTDANLRAYYQFQAQYKFGESDFLADHMEDVTYAEVKAGETFLLPSGWIHAVYTPEDSIAFGGNFLTGYHIQMQLRCHGIEDALHVGKQFRFPQFESAHWYAAAFYAKNLRGSKKSKKSTSKGTISKWEFKELKFLRSRGYCCIR</sequence>
<dbReference type="Proteomes" id="UP000019132">
    <property type="component" value="Unassembled WGS sequence"/>
</dbReference>
<proteinExistence type="predicted"/>
<dbReference type="PROSITE" id="PS51184">
    <property type="entry name" value="JMJC"/>
    <property type="match status" value="1"/>
</dbReference>
<evidence type="ECO:0000256" key="4">
    <source>
        <dbReference type="ARBA" id="ARBA00022964"/>
    </source>
</evidence>
<evidence type="ECO:0000256" key="3">
    <source>
        <dbReference type="ARBA" id="ARBA00022853"/>
    </source>
</evidence>
<dbReference type="InterPro" id="IPR050690">
    <property type="entry name" value="JHDM1_Histone_Demethylase"/>
</dbReference>
<dbReference type="Pfam" id="PF17811">
    <property type="entry name" value="JHD"/>
    <property type="match status" value="1"/>
</dbReference>
<keyword evidence="6" id="KW-0408">Iron</keyword>
<dbReference type="Pfam" id="PF02373">
    <property type="entry name" value="JmjC"/>
    <property type="match status" value="1"/>
</dbReference>
<keyword evidence="2" id="KW-0479">Metal-binding</keyword>
<keyword evidence="8" id="KW-0804">Transcription</keyword>